<feature type="region of interest" description="Disordered" evidence="1">
    <location>
        <begin position="1"/>
        <end position="53"/>
    </location>
</feature>
<dbReference type="AlphaFoldDB" id="A0A655APD4"/>
<evidence type="ECO:0000313" key="3">
    <source>
        <dbReference type="Proteomes" id="UP000048948"/>
    </source>
</evidence>
<accession>A0A655APD4</accession>
<reference evidence="2 3" key="1">
    <citation type="submission" date="2015-03" db="EMBL/GenBank/DDBJ databases">
        <authorList>
            <consortium name="Pathogen Informatics"/>
        </authorList>
    </citation>
    <scope>NUCLEOTIDE SEQUENCE [LARGE SCALE GENOMIC DNA]</scope>
    <source>
        <strain evidence="2 3">Bir 172</strain>
    </source>
</reference>
<organism evidence="2 3">
    <name type="scientific">Mycobacterium tuberculosis</name>
    <dbReference type="NCBI Taxonomy" id="1773"/>
    <lineage>
        <taxon>Bacteria</taxon>
        <taxon>Bacillati</taxon>
        <taxon>Actinomycetota</taxon>
        <taxon>Actinomycetes</taxon>
        <taxon>Mycobacteriales</taxon>
        <taxon>Mycobacteriaceae</taxon>
        <taxon>Mycobacterium</taxon>
        <taxon>Mycobacterium tuberculosis complex</taxon>
    </lineage>
</organism>
<sequence length="53" mass="5107">MPGNTKTGSALAVAGENPAANRATVAANARGTRRTTLNSHPSGPSASPAAGYG</sequence>
<proteinExistence type="predicted"/>
<dbReference type="EMBL" id="CNGE01001286">
    <property type="protein sequence ID" value="CKT96499.1"/>
    <property type="molecule type" value="Genomic_DNA"/>
</dbReference>
<dbReference type="Proteomes" id="UP000048948">
    <property type="component" value="Unassembled WGS sequence"/>
</dbReference>
<gene>
    <name evidence="2" type="ORF">ERS027646_04331</name>
</gene>
<evidence type="ECO:0000256" key="1">
    <source>
        <dbReference type="SAM" id="MobiDB-lite"/>
    </source>
</evidence>
<feature type="compositionally biased region" description="Low complexity" evidence="1">
    <location>
        <begin position="17"/>
        <end position="53"/>
    </location>
</feature>
<evidence type="ECO:0000313" key="2">
    <source>
        <dbReference type="EMBL" id="CKT96499.1"/>
    </source>
</evidence>
<protein>
    <submittedName>
        <fullName evidence="2">Uncharacterized protein</fullName>
    </submittedName>
</protein>
<name>A0A655APD4_MYCTX</name>